<evidence type="ECO:0000313" key="1">
    <source>
        <dbReference type="EMBL" id="KAJ7566062.1"/>
    </source>
</evidence>
<name>A0ACC2EI26_DIPCM</name>
<organism evidence="1 2">
    <name type="scientific">Diphasiastrum complanatum</name>
    <name type="common">Issler's clubmoss</name>
    <name type="synonym">Lycopodium complanatum</name>
    <dbReference type="NCBI Taxonomy" id="34168"/>
    <lineage>
        <taxon>Eukaryota</taxon>
        <taxon>Viridiplantae</taxon>
        <taxon>Streptophyta</taxon>
        <taxon>Embryophyta</taxon>
        <taxon>Tracheophyta</taxon>
        <taxon>Lycopodiopsida</taxon>
        <taxon>Lycopodiales</taxon>
        <taxon>Lycopodiaceae</taxon>
        <taxon>Lycopodioideae</taxon>
        <taxon>Diphasiastrum</taxon>
    </lineage>
</organism>
<dbReference type="Proteomes" id="UP001162992">
    <property type="component" value="Chromosome 2"/>
</dbReference>
<comment type="caution">
    <text evidence="1">The sequence shown here is derived from an EMBL/GenBank/DDBJ whole genome shotgun (WGS) entry which is preliminary data.</text>
</comment>
<accession>A0ACC2EI26</accession>
<dbReference type="EMBL" id="CM055093">
    <property type="protein sequence ID" value="KAJ7566062.1"/>
    <property type="molecule type" value="Genomic_DNA"/>
</dbReference>
<evidence type="ECO:0000313" key="2">
    <source>
        <dbReference type="Proteomes" id="UP001162992"/>
    </source>
</evidence>
<reference evidence="2" key="1">
    <citation type="journal article" date="2024" name="Proc. Natl. Acad. Sci. U.S.A.">
        <title>Extraordinary preservation of gene collinearity over three hundred million years revealed in homosporous lycophytes.</title>
        <authorList>
            <person name="Li C."/>
            <person name="Wickell D."/>
            <person name="Kuo L.Y."/>
            <person name="Chen X."/>
            <person name="Nie B."/>
            <person name="Liao X."/>
            <person name="Peng D."/>
            <person name="Ji J."/>
            <person name="Jenkins J."/>
            <person name="Williams M."/>
            <person name="Shu S."/>
            <person name="Plott C."/>
            <person name="Barry K."/>
            <person name="Rajasekar S."/>
            <person name="Grimwood J."/>
            <person name="Han X."/>
            <person name="Sun S."/>
            <person name="Hou Z."/>
            <person name="He W."/>
            <person name="Dai G."/>
            <person name="Sun C."/>
            <person name="Schmutz J."/>
            <person name="Leebens-Mack J.H."/>
            <person name="Li F.W."/>
            <person name="Wang L."/>
        </authorList>
    </citation>
    <scope>NUCLEOTIDE SEQUENCE [LARGE SCALE GENOMIC DNA]</scope>
    <source>
        <strain evidence="2">cv. PW_Plant_1</strain>
    </source>
</reference>
<protein>
    <submittedName>
        <fullName evidence="1">Uncharacterized protein</fullName>
    </submittedName>
</protein>
<keyword evidence="2" id="KW-1185">Reference proteome</keyword>
<gene>
    <name evidence="1" type="ORF">O6H91_02G086600</name>
</gene>
<proteinExistence type="predicted"/>
<sequence length="973" mass="109057">MAPSAAATLPEGLAHGTSDEVSRPFPPLDVKLSDEELRHTAYEIFVAATRVCSDGRPLSTGWRSRSINGQEHSPDSPLPSGSGLVKRTFGGMMFSRQTEKDHSNGTKMKGPSIGADIVRMHLGITEKYDASLRRVLSKTNAQQVGKGIENLLVPLNLLQNMQLSDFSSSQEHGRWRRRQLSVLEAGLLSHPKVALSGADIDWQRLKQLFKEFNEKSVERSKGDKSMQTLRNGIVELACRAGENETDEGVCHWADGFPLNVHLYQMLVASCFDSLNESAVIDEIEEVMELIKKTWGTLGITQRLHNICFAWALFHQFLITGQKEIELLAATKTELKEVEKDVKNERDPVVVKVLVSTLGSMQAWTEKRLLAYHDAFPHGGKGLMQYMLPVAILAAQILHKNTSFDFRLRQKEQSDVASTKINLYIRSSLRTAFAQIMEEADARRRPSKGSDARSPALVVLARRTADLAKSEREKFSPILSLWHAYPAGVAAATLHSCYRRELHQFITRLKILTPEAVQVAESAEQLEQDLVQIAVEDTVDCEDGGKKIVREMSPFDAHTVIAELSQKWLEASLAKLFEWVDRNVKNEDWSPHSLREHYAPSAVEVLRMVEETLDAFFALPISEHPNILQELIDGVDRGLQLYVSQTVGAFGSGKEFIPPLPPLTRWNKELLKTHGKGGSHWWKKDTNKHFYKKKGQPRSSEELHSEISDLERFCVRINTLHYLQSELEGFEKKIRYGWQKSLSKGSETGKKPALPIDQSKTPKFELLREGCKGGIQSLIQVAVHKAIFQNMRSIFWEGLYTGGVANFRVDQVIPFLDAYLETIATTVSVRLRNRFVTALMKASFEGFLLVLLAGGPSRAFETADADILEEDFVVLKDLFKADGDGLPEETVESAAMLVAQILSLFSMETCNLIETLRAASSENPASIPSRSMTSHSTMGLWSPTDSSTLLRVLCYRADAQATRFLRKTYNLPKR</sequence>